<dbReference type="AlphaFoldDB" id="F0F2J0"/>
<comment type="caution">
    <text evidence="1">The sequence shown here is derived from an EMBL/GenBank/DDBJ whole genome shotgun (WGS) entry which is preliminary data.</text>
</comment>
<gene>
    <name evidence="1" type="ORF">HMPREF9098_2325</name>
</gene>
<organism evidence="1 2">
    <name type="scientific">Kingella denitrificans ATCC 33394</name>
    <dbReference type="NCBI Taxonomy" id="888741"/>
    <lineage>
        <taxon>Bacteria</taxon>
        <taxon>Pseudomonadati</taxon>
        <taxon>Pseudomonadota</taxon>
        <taxon>Betaproteobacteria</taxon>
        <taxon>Neisseriales</taxon>
        <taxon>Neisseriaceae</taxon>
        <taxon>Kingella</taxon>
    </lineage>
</organism>
<sequence length="57" mass="6069">MFYSRAAPVQAALKFKVKLRSLPYSSAACLSQYGINTAKAACTLISQVQAAFNAQGL</sequence>
<protein>
    <submittedName>
        <fullName evidence="1">Uncharacterized protein</fullName>
    </submittedName>
</protein>
<proteinExistence type="predicted"/>
<dbReference type="EMBL" id="AEWV01000043">
    <property type="protein sequence ID" value="EGC16297.1"/>
    <property type="molecule type" value="Genomic_DNA"/>
</dbReference>
<dbReference type="Proteomes" id="UP000004088">
    <property type="component" value="Unassembled WGS sequence"/>
</dbReference>
<evidence type="ECO:0000313" key="2">
    <source>
        <dbReference type="Proteomes" id="UP000004088"/>
    </source>
</evidence>
<reference evidence="1 2" key="1">
    <citation type="submission" date="2011-01" db="EMBL/GenBank/DDBJ databases">
        <authorList>
            <person name="Muzny D."/>
            <person name="Qin X."/>
            <person name="Deng J."/>
            <person name="Jiang H."/>
            <person name="Liu Y."/>
            <person name="Qu J."/>
            <person name="Song X.-Z."/>
            <person name="Zhang L."/>
            <person name="Thornton R."/>
            <person name="Coyle M."/>
            <person name="Francisco L."/>
            <person name="Jackson L."/>
            <person name="Javaid M."/>
            <person name="Korchina V."/>
            <person name="Kovar C."/>
            <person name="Mata R."/>
            <person name="Mathew T."/>
            <person name="Ngo R."/>
            <person name="Nguyen L."/>
            <person name="Nguyen N."/>
            <person name="Okwuonu G."/>
            <person name="Ongeri F."/>
            <person name="Pham C."/>
            <person name="Simmons D."/>
            <person name="Wilczek-Boney K."/>
            <person name="Hale W."/>
            <person name="Jakkamsetti A."/>
            <person name="Pham P."/>
            <person name="Ruth R."/>
            <person name="San Lucas F."/>
            <person name="Warren J."/>
            <person name="Zhang J."/>
            <person name="Zhao Z."/>
            <person name="Zhou C."/>
            <person name="Zhu D."/>
            <person name="Lee S."/>
            <person name="Bess C."/>
            <person name="Blankenburg K."/>
            <person name="Forbes L."/>
            <person name="Fu Q."/>
            <person name="Gubbala S."/>
            <person name="Hirani K."/>
            <person name="Jayaseelan J.C."/>
            <person name="Lara F."/>
            <person name="Munidasa M."/>
            <person name="Palculict T."/>
            <person name="Patil S."/>
            <person name="Pu L.-L."/>
            <person name="Saada N."/>
            <person name="Tang L."/>
            <person name="Weissenberger G."/>
            <person name="Zhu Y."/>
            <person name="Hemphill L."/>
            <person name="Shang Y."/>
            <person name="Youmans B."/>
            <person name="Ayvaz T."/>
            <person name="Ross M."/>
            <person name="Santibanez J."/>
            <person name="Aqrawi P."/>
            <person name="Gross S."/>
            <person name="Joshi V."/>
            <person name="Fowler G."/>
            <person name="Nazareth L."/>
            <person name="Reid J."/>
            <person name="Worley K."/>
            <person name="Petrosino J."/>
            <person name="Highlander S."/>
            <person name="Gibbs R."/>
        </authorList>
    </citation>
    <scope>NUCLEOTIDE SEQUENCE [LARGE SCALE GENOMIC DNA]</scope>
    <source>
        <strain evidence="1 2">ATCC 33394</strain>
    </source>
</reference>
<dbReference type="HOGENOM" id="CLU_2990661_0_0_4"/>
<accession>F0F2J0</accession>
<dbReference type="STRING" id="888741.HMPREF9098_2325"/>
<evidence type="ECO:0000313" key="1">
    <source>
        <dbReference type="EMBL" id="EGC16297.1"/>
    </source>
</evidence>
<keyword evidence="2" id="KW-1185">Reference proteome</keyword>
<name>F0F2J0_9NEIS</name>